<evidence type="ECO:0000313" key="2">
    <source>
        <dbReference type="EMBL" id="SEE23726.1"/>
    </source>
</evidence>
<dbReference type="EMBL" id="FNTI01000001">
    <property type="protein sequence ID" value="SEE23726.1"/>
    <property type="molecule type" value="Genomic_DNA"/>
</dbReference>
<dbReference type="Pfam" id="PF03401">
    <property type="entry name" value="TctC"/>
    <property type="match status" value="1"/>
</dbReference>
<comment type="similarity">
    <text evidence="1">Belongs to the UPF0065 (bug) family.</text>
</comment>
<keyword evidence="2" id="KW-0675">Receptor</keyword>
<dbReference type="OrthoDB" id="8443386at2"/>
<evidence type="ECO:0000256" key="1">
    <source>
        <dbReference type="ARBA" id="ARBA00006987"/>
    </source>
</evidence>
<accession>A0A1M7GUT9</accession>
<sequence length="325" mass="33622">MSHHGNIIRGLLAATIISLAGAGAKAETFPTKPVRILVPYAAGGAVDVLARTIGQSLSKTWGQQPVIENRPGAGGIIASQALTQSPPDGYSLILVASGHPLNQFFYPKLPYDTFKDFTAISEVAASPLAIVVSKTNPVKNLGELLATAREKPEALSYGMSGNGTSAHLAGELLNYMAKVKILAIPYKGGAPALTAVIAGEIPMSVNPLPEVVGQLDGGSVRALAVTTAARSKALPDVPTVAESGLPGYDASVWWGFLGPAGMAPDLVAKINADLATALKDPVVLTALEKMGASPVGSSPAEFDAFMRAEAVKWEPVLKEANIRVQ</sequence>
<dbReference type="CDD" id="cd13578">
    <property type="entry name" value="PBP2_Bug27"/>
    <property type="match status" value="1"/>
</dbReference>
<dbReference type="Gene3D" id="3.40.190.10">
    <property type="entry name" value="Periplasmic binding protein-like II"/>
    <property type="match status" value="1"/>
</dbReference>
<organism evidence="2 3">
    <name type="scientific">Bradyrhizobium lablabi</name>
    <dbReference type="NCBI Taxonomy" id="722472"/>
    <lineage>
        <taxon>Bacteria</taxon>
        <taxon>Pseudomonadati</taxon>
        <taxon>Pseudomonadota</taxon>
        <taxon>Alphaproteobacteria</taxon>
        <taxon>Hyphomicrobiales</taxon>
        <taxon>Nitrobacteraceae</taxon>
        <taxon>Bradyrhizobium</taxon>
    </lineage>
</organism>
<gene>
    <name evidence="2" type="ORF">SAMN05444171_6754</name>
</gene>
<dbReference type="Proteomes" id="UP000183208">
    <property type="component" value="Unassembled WGS sequence"/>
</dbReference>
<dbReference type="Gene3D" id="3.40.190.150">
    <property type="entry name" value="Bordetella uptake gene, domain 1"/>
    <property type="match status" value="1"/>
</dbReference>
<dbReference type="RefSeq" id="WP_074828142.1">
    <property type="nucleotide sequence ID" value="NZ_FNTI01000001.1"/>
</dbReference>
<dbReference type="PANTHER" id="PTHR42928">
    <property type="entry name" value="TRICARBOXYLATE-BINDING PROTEIN"/>
    <property type="match status" value="1"/>
</dbReference>
<dbReference type="PIRSF" id="PIRSF017082">
    <property type="entry name" value="YflP"/>
    <property type="match status" value="1"/>
</dbReference>
<name>A0A1M7GUT9_9BRAD</name>
<dbReference type="InterPro" id="IPR042100">
    <property type="entry name" value="Bug_dom1"/>
</dbReference>
<dbReference type="InterPro" id="IPR005064">
    <property type="entry name" value="BUG"/>
</dbReference>
<proteinExistence type="inferred from homology"/>
<evidence type="ECO:0000313" key="3">
    <source>
        <dbReference type="Proteomes" id="UP000183208"/>
    </source>
</evidence>
<dbReference type="SUPFAM" id="SSF53850">
    <property type="entry name" value="Periplasmic binding protein-like II"/>
    <property type="match status" value="1"/>
</dbReference>
<protein>
    <submittedName>
        <fullName evidence="2">Tripartite-type tricarboxylate transporter, receptor component TctC</fullName>
    </submittedName>
</protein>
<dbReference type="AlphaFoldDB" id="A0A1M7GUT9"/>
<reference evidence="2 3" key="1">
    <citation type="submission" date="2016-10" db="EMBL/GenBank/DDBJ databases">
        <authorList>
            <person name="de Groot N.N."/>
        </authorList>
    </citation>
    <scope>NUCLEOTIDE SEQUENCE [LARGE SCALE GENOMIC DNA]</scope>
    <source>
        <strain evidence="2 3">GAS522</strain>
    </source>
</reference>
<dbReference type="PANTHER" id="PTHR42928:SF5">
    <property type="entry name" value="BLR1237 PROTEIN"/>
    <property type="match status" value="1"/>
</dbReference>